<evidence type="ECO:0000313" key="4">
    <source>
        <dbReference type="Proteomes" id="UP000185696"/>
    </source>
</evidence>
<dbReference type="PANTHER" id="PTHR42793:SF4">
    <property type="entry name" value="BLL6376 PROTEIN"/>
    <property type="match status" value="1"/>
</dbReference>
<keyword evidence="1" id="KW-0067">ATP-binding</keyword>
<protein>
    <recommendedName>
        <fullName evidence="2">ATP-grasp domain-containing protein</fullName>
    </recommendedName>
</protein>
<dbReference type="AlphaFoldDB" id="A0A7Z0WU52"/>
<dbReference type="GO" id="GO:0043758">
    <property type="term" value="F:acetate-CoA ligase (ADP-forming) activity"/>
    <property type="evidence" value="ECO:0007669"/>
    <property type="project" value="InterPro"/>
</dbReference>
<accession>A0A7Z0WU52</accession>
<dbReference type="Gene3D" id="3.40.50.261">
    <property type="entry name" value="Succinyl-CoA synthetase domains"/>
    <property type="match status" value="2"/>
</dbReference>
<dbReference type="InterPro" id="IPR003781">
    <property type="entry name" value="CoA-bd"/>
</dbReference>
<dbReference type="InterPro" id="IPR013815">
    <property type="entry name" value="ATP_grasp_subdomain_1"/>
</dbReference>
<dbReference type="Gene3D" id="3.30.1490.20">
    <property type="entry name" value="ATP-grasp fold, A domain"/>
    <property type="match status" value="1"/>
</dbReference>
<dbReference type="GO" id="GO:0005524">
    <property type="term" value="F:ATP binding"/>
    <property type="evidence" value="ECO:0007669"/>
    <property type="project" value="UniProtKB-UniRule"/>
</dbReference>
<dbReference type="Pfam" id="PF13549">
    <property type="entry name" value="ATP-grasp_5"/>
    <property type="match status" value="1"/>
</dbReference>
<dbReference type="InterPro" id="IPR036291">
    <property type="entry name" value="NAD(P)-bd_dom_sf"/>
</dbReference>
<dbReference type="InterPro" id="IPR032875">
    <property type="entry name" value="Succ_CoA_lig_flav_dom"/>
</dbReference>
<dbReference type="Proteomes" id="UP000185696">
    <property type="component" value="Unassembled WGS sequence"/>
</dbReference>
<reference evidence="3 4" key="1">
    <citation type="submission" date="2016-12" db="EMBL/GenBank/DDBJ databases">
        <title>The draft genome sequence of Actinophytocola xinjiangensis.</title>
        <authorList>
            <person name="Wang W."/>
            <person name="Yuan L."/>
        </authorList>
    </citation>
    <scope>NUCLEOTIDE SEQUENCE [LARGE SCALE GENOMIC DNA]</scope>
    <source>
        <strain evidence="3 4">CGMCC 4.4663</strain>
    </source>
</reference>
<dbReference type="SUPFAM" id="SSF52210">
    <property type="entry name" value="Succinyl-CoA synthetase domains"/>
    <property type="match status" value="2"/>
</dbReference>
<dbReference type="Pfam" id="PF19045">
    <property type="entry name" value="Ligase_CoA_2"/>
    <property type="match status" value="1"/>
</dbReference>
<organism evidence="3 4">
    <name type="scientific">Actinophytocola xinjiangensis</name>
    <dbReference type="NCBI Taxonomy" id="485602"/>
    <lineage>
        <taxon>Bacteria</taxon>
        <taxon>Bacillati</taxon>
        <taxon>Actinomycetota</taxon>
        <taxon>Actinomycetes</taxon>
        <taxon>Pseudonocardiales</taxon>
        <taxon>Pseudonocardiaceae</taxon>
    </lineage>
</organism>
<gene>
    <name evidence="3" type="ORF">BLA60_01715</name>
</gene>
<comment type="caution">
    <text evidence="3">The sequence shown here is derived from an EMBL/GenBank/DDBJ whole genome shotgun (WGS) entry which is preliminary data.</text>
</comment>
<sequence length="703" mass="70942">MDALLEPRSVAVIGASEDPERIGGRVLDHLRRHFTGTVHPVNPSRDTVQGLAATATVGAIDGPVDLAVIALASVAVPDAARHCADHGVRAAIVISSGFAESGDPAGVALQDELGEIARTSGMRILGPNSMGSVNLTGGVHATFAKLRGFPLDPGGVAIVSQSGAFGLRVFEGALTEGVGVSQLVLTGNEVDLTLGEVAAHLVERDEVTVVALFAEGVRDPGSLLRLGRRAAELGKPVVVLKAGVSAAGSRAALSHTGSLVVGTRAFDAAMEAAGIHTVTTLRDLIAHVKVFAAGRPVRGRRACVLTASGGSGILLADHLAAAGFALPPTSDGLRARVEAVIPSFGAATNPVDYTGQIVNDPGAMPRLLAEVTTSGEYDVVCFTGITRAVPRAVLDAILAASATTDVPFLAWTPQPEIAYETTRAGVPGLLDLQALAQAASGVADAPARRALALRRTTGPAPAAGGEPRPLTEARTKQLLAAHGIPVTREGVATDRDQAIALAGEIGYPVALKISGDWLAHKSDLGGVRLGLADADTVGAVFDELLALAAGTRPDGAGPAGVLVQEMVPPGLELMCGLVRDPVFGPVVTVGAGGVLAEVVGEQHAALAPFDLDHARTLLARVWGGRLLDHPRGLDEPAAAAFAALVRDVAALAAAEPGLVELDLNPVVVTGGRVVAVDAFAVVTSGGATSTGATSTGATEVAGG</sequence>
<evidence type="ECO:0000256" key="1">
    <source>
        <dbReference type="PROSITE-ProRule" id="PRU00409"/>
    </source>
</evidence>
<dbReference type="GO" id="GO:0046872">
    <property type="term" value="F:metal ion binding"/>
    <property type="evidence" value="ECO:0007669"/>
    <property type="project" value="InterPro"/>
</dbReference>
<evidence type="ECO:0000313" key="3">
    <source>
        <dbReference type="EMBL" id="OLF13926.1"/>
    </source>
</evidence>
<dbReference type="Pfam" id="PF13607">
    <property type="entry name" value="Succ_CoA_lig"/>
    <property type="match status" value="1"/>
</dbReference>
<dbReference type="OrthoDB" id="190266at2"/>
<evidence type="ECO:0000259" key="2">
    <source>
        <dbReference type="PROSITE" id="PS50975"/>
    </source>
</evidence>
<dbReference type="InterPro" id="IPR043938">
    <property type="entry name" value="Ligase_CoA_dom"/>
</dbReference>
<dbReference type="InterPro" id="IPR016102">
    <property type="entry name" value="Succinyl-CoA_synth-like"/>
</dbReference>
<dbReference type="Gene3D" id="3.30.470.20">
    <property type="entry name" value="ATP-grasp fold, B domain"/>
    <property type="match status" value="1"/>
</dbReference>
<proteinExistence type="predicted"/>
<dbReference type="PROSITE" id="PS50975">
    <property type="entry name" value="ATP_GRASP"/>
    <property type="match status" value="1"/>
</dbReference>
<dbReference type="Pfam" id="PF13380">
    <property type="entry name" value="CoA_binding_2"/>
    <property type="match status" value="1"/>
</dbReference>
<dbReference type="InterPro" id="IPR011761">
    <property type="entry name" value="ATP-grasp"/>
</dbReference>
<dbReference type="SMART" id="SM00881">
    <property type="entry name" value="CoA_binding"/>
    <property type="match status" value="1"/>
</dbReference>
<keyword evidence="1" id="KW-0547">Nucleotide-binding</keyword>
<dbReference type="SUPFAM" id="SSF51735">
    <property type="entry name" value="NAD(P)-binding Rossmann-fold domains"/>
    <property type="match status" value="1"/>
</dbReference>
<dbReference type="SUPFAM" id="SSF56059">
    <property type="entry name" value="Glutathione synthetase ATP-binding domain-like"/>
    <property type="match status" value="1"/>
</dbReference>
<dbReference type="RefSeq" id="WP_075130874.1">
    <property type="nucleotide sequence ID" value="NZ_MSIF01000001.1"/>
</dbReference>
<dbReference type="Gene3D" id="3.40.50.720">
    <property type="entry name" value="NAD(P)-binding Rossmann-like Domain"/>
    <property type="match status" value="1"/>
</dbReference>
<keyword evidence="4" id="KW-1185">Reference proteome</keyword>
<feature type="domain" description="ATP-grasp" evidence="2">
    <location>
        <begin position="476"/>
        <end position="512"/>
    </location>
</feature>
<name>A0A7Z0WU52_9PSEU</name>
<dbReference type="EMBL" id="MSIF01000001">
    <property type="protein sequence ID" value="OLF13926.1"/>
    <property type="molecule type" value="Genomic_DNA"/>
</dbReference>
<dbReference type="PANTHER" id="PTHR42793">
    <property type="entry name" value="COA BINDING DOMAIN CONTAINING PROTEIN"/>
    <property type="match status" value="1"/>
</dbReference>